<dbReference type="SUPFAM" id="SSF52540">
    <property type="entry name" value="P-loop containing nucleoside triphosphate hydrolases"/>
    <property type="match status" value="1"/>
</dbReference>
<feature type="domain" description="Helicase ATP-binding" evidence="5">
    <location>
        <begin position="113"/>
        <end position="176"/>
    </location>
</feature>
<dbReference type="InterPro" id="IPR050079">
    <property type="entry name" value="DEAD_box_RNA_helicase"/>
</dbReference>
<dbReference type="EMBL" id="JAMSHJ010000003">
    <property type="protein sequence ID" value="KAI5430058.1"/>
    <property type="molecule type" value="Genomic_DNA"/>
</dbReference>
<keyword evidence="2" id="KW-0378">Hydrolase</keyword>
<dbReference type="Pfam" id="PF00270">
    <property type="entry name" value="DEAD"/>
    <property type="match status" value="1"/>
</dbReference>
<keyword evidence="1" id="KW-0547">Nucleotide-binding</keyword>
<keyword evidence="7" id="KW-1185">Reference proteome</keyword>
<evidence type="ECO:0000256" key="1">
    <source>
        <dbReference type="ARBA" id="ARBA00022741"/>
    </source>
</evidence>
<dbReference type="Gramene" id="Psat03G0458200-T1">
    <property type="protein sequence ID" value="KAI5430058.1"/>
    <property type="gene ID" value="KIW84_034582"/>
</dbReference>
<evidence type="ECO:0000256" key="4">
    <source>
        <dbReference type="ARBA" id="ARBA00022840"/>
    </source>
</evidence>
<evidence type="ECO:0000256" key="3">
    <source>
        <dbReference type="ARBA" id="ARBA00022806"/>
    </source>
</evidence>
<name>A0A9D5B1C5_PEA</name>
<evidence type="ECO:0000256" key="2">
    <source>
        <dbReference type="ARBA" id="ARBA00022801"/>
    </source>
</evidence>
<keyword evidence="4" id="KW-0067">ATP-binding</keyword>
<protein>
    <recommendedName>
        <fullName evidence="5">Helicase ATP-binding domain-containing protein</fullName>
    </recommendedName>
</protein>
<keyword evidence="3" id="KW-0347">Helicase</keyword>
<evidence type="ECO:0000259" key="5">
    <source>
        <dbReference type="PROSITE" id="PS51192"/>
    </source>
</evidence>
<dbReference type="GO" id="GO:0016787">
    <property type="term" value="F:hydrolase activity"/>
    <property type="evidence" value="ECO:0007669"/>
    <property type="project" value="UniProtKB-KW"/>
</dbReference>
<dbReference type="InterPro" id="IPR014001">
    <property type="entry name" value="Helicase_ATP-bd"/>
</dbReference>
<dbReference type="GO" id="GO:0003676">
    <property type="term" value="F:nucleic acid binding"/>
    <property type="evidence" value="ECO:0007669"/>
    <property type="project" value="InterPro"/>
</dbReference>
<organism evidence="6 7">
    <name type="scientific">Pisum sativum</name>
    <name type="common">Garden pea</name>
    <name type="synonym">Lathyrus oleraceus</name>
    <dbReference type="NCBI Taxonomy" id="3888"/>
    <lineage>
        <taxon>Eukaryota</taxon>
        <taxon>Viridiplantae</taxon>
        <taxon>Streptophyta</taxon>
        <taxon>Embryophyta</taxon>
        <taxon>Tracheophyta</taxon>
        <taxon>Spermatophyta</taxon>
        <taxon>Magnoliopsida</taxon>
        <taxon>eudicotyledons</taxon>
        <taxon>Gunneridae</taxon>
        <taxon>Pentapetalae</taxon>
        <taxon>rosids</taxon>
        <taxon>fabids</taxon>
        <taxon>Fabales</taxon>
        <taxon>Fabaceae</taxon>
        <taxon>Papilionoideae</taxon>
        <taxon>50 kb inversion clade</taxon>
        <taxon>NPAAA clade</taxon>
        <taxon>Hologalegina</taxon>
        <taxon>IRL clade</taxon>
        <taxon>Fabeae</taxon>
        <taxon>Lathyrus</taxon>
    </lineage>
</organism>
<dbReference type="PANTHER" id="PTHR47959">
    <property type="entry name" value="ATP-DEPENDENT RNA HELICASE RHLE-RELATED"/>
    <property type="match status" value="1"/>
</dbReference>
<dbReference type="GO" id="GO:0003724">
    <property type="term" value="F:RNA helicase activity"/>
    <property type="evidence" value="ECO:0007669"/>
    <property type="project" value="TreeGrafter"/>
</dbReference>
<dbReference type="InterPro" id="IPR027417">
    <property type="entry name" value="P-loop_NTPase"/>
</dbReference>
<proteinExistence type="predicted"/>
<evidence type="ECO:0000313" key="6">
    <source>
        <dbReference type="EMBL" id="KAI5430058.1"/>
    </source>
</evidence>
<dbReference type="GO" id="GO:0005524">
    <property type="term" value="F:ATP binding"/>
    <property type="evidence" value="ECO:0007669"/>
    <property type="project" value="UniProtKB-KW"/>
</dbReference>
<dbReference type="Gene3D" id="3.40.50.300">
    <property type="entry name" value="P-loop containing nucleotide triphosphate hydrolases"/>
    <property type="match status" value="1"/>
</dbReference>
<reference evidence="6 7" key="1">
    <citation type="journal article" date="2022" name="Nat. Genet.">
        <title>Improved pea reference genome and pan-genome highlight genomic features and evolutionary characteristics.</title>
        <authorList>
            <person name="Yang T."/>
            <person name="Liu R."/>
            <person name="Luo Y."/>
            <person name="Hu S."/>
            <person name="Wang D."/>
            <person name="Wang C."/>
            <person name="Pandey M.K."/>
            <person name="Ge S."/>
            <person name="Xu Q."/>
            <person name="Li N."/>
            <person name="Li G."/>
            <person name="Huang Y."/>
            <person name="Saxena R.K."/>
            <person name="Ji Y."/>
            <person name="Li M."/>
            <person name="Yan X."/>
            <person name="He Y."/>
            <person name="Liu Y."/>
            <person name="Wang X."/>
            <person name="Xiang C."/>
            <person name="Varshney R.K."/>
            <person name="Ding H."/>
            <person name="Gao S."/>
            <person name="Zong X."/>
        </authorList>
    </citation>
    <scope>NUCLEOTIDE SEQUENCE [LARGE SCALE GENOMIC DNA]</scope>
    <source>
        <strain evidence="6 7">cv. Zhongwan 6</strain>
    </source>
</reference>
<dbReference type="PROSITE" id="PS51192">
    <property type="entry name" value="HELICASE_ATP_BIND_1"/>
    <property type="match status" value="1"/>
</dbReference>
<evidence type="ECO:0000313" key="7">
    <source>
        <dbReference type="Proteomes" id="UP001058974"/>
    </source>
</evidence>
<sequence>MLPVKYRKHLQYRLHRRHQLEPQSFLHFEFKGVPAVSFVISAISTPNTSILTAQEAFKGFNLGDDSNDQLSHVPVAVSKDELDISELGFPSQLVDSLQRRRITNLFPIQRVALLPAIEGRDIIARARTGTGKTLAFGIPIIKGLAENRQSTMRRSGWLPKVLVLAPTRELAKQQHRCSCLQNREIGENKKSGEVYRLFDVGGAIRHGQPNKLASMHPHNKFHLFTGVVFGNLRFKFHSVLIRVSLRFGYVHRFMFKYVVITSSLVKFGYAGTFGY</sequence>
<gene>
    <name evidence="6" type="ORF">KIW84_034582</name>
</gene>
<dbReference type="Proteomes" id="UP001058974">
    <property type="component" value="Chromosome 3"/>
</dbReference>
<dbReference type="PANTHER" id="PTHR47959:SF1">
    <property type="entry name" value="ATP-DEPENDENT RNA HELICASE DBPA"/>
    <property type="match status" value="1"/>
</dbReference>
<accession>A0A9D5B1C5</accession>
<dbReference type="GO" id="GO:0005829">
    <property type="term" value="C:cytosol"/>
    <property type="evidence" value="ECO:0007669"/>
    <property type="project" value="TreeGrafter"/>
</dbReference>
<dbReference type="AlphaFoldDB" id="A0A9D5B1C5"/>
<dbReference type="InterPro" id="IPR011545">
    <property type="entry name" value="DEAD/DEAH_box_helicase_dom"/>
</dbReference>
<comment type="caution">
    <text evidence="6">The sequence shown here is derived from an EMBL/GenBank/DDBJ whole genome shotgun (WGS) entry which is preliminary data.</text>
</comment>